<comment type="domain">
    <text evidence="10">The SBD domain (substrate-binding domain) mediates the interaction with substrate proteins. It is related to the TRAF family.</text>
</comment>
<dbReference type="EMBL" id="JAWJWE010000001">
    <property type="protein sequence ID" value="KAK6645538.1"/>
    <property type="molecule type" value="Genomic_DNA"/>
</dbReference>
<dbReference type="AlphaFoldDB" id="A0AAN8SEF2"/>
<keyword evidence="7 10" id="KW-0833">Ubl conjugation pathway</keyword>
<dbReference type="GO" id="GO:0005737">
    <property type="term" value="C:cytoplasm"/>
    <property type="evidence" value="ECO:0007669"/>
    <property type="project" value="InterPro"/>
</dbReference>
<dbReference type="PROSITE" id="PS51081">
    <property type="entry name" value="ZF_SIAH"/>
    <property type="match status" value="1"/>
</dbReference>
<dbReference type="GO" id="GO:0061630">
    <property type="term" value="F:ubiquitin protein ligase activity"/>
    <property type="evidence" value="ECO:0007669"/>
    <property type="project" value="UniProtKB-EC"/>
</dbReference>
<dbReference type="Gene3D" id="2.60.210.10">
    <property type="entry name" value="Apoptosis, Tumor Necrosis Factor Receptor Associated Protein 2, Chain A"/>
    <property type="match status" value="1"/>
</dbReference>
<evidence type="ECO:0000256" key="7">
    <source>
        <dbReference type="ARBA" id="ARBA00022786"/>
    </source>
</evidence>
<dbReference type="SUPFAM" id="SSF49599">
    <property type="entry name" value="TRAF domain-like"/>
    <property type="match status" value="1"/>
</dbReference>
<keyword evidence="4" id="KW-0808">Transferase</keyword>
<dbReference type="GO" id="GO:0008270">
    <property type="term" value="F:zinc ion binding"/>
    <property type="evidence" value="ECO:0007669"/>
    <property type="project" value="UniProtKB-KW"/>
</dbReference>
<dbReference type="InterPro" id="IPR013010">
    <property type="entry name" value="Znf_SIAH"/>
</dbReference>
<evidence type="ECO:0000256" key="3">
    <source>
        <dbReference type="ARBA" id="ARBA00009119"/>
    </source>
</evidence>
<name>A0AAN8SEF2_POLSC</name>
<feature type="domain" description="RING-type" evidence="11">
    <location>
        <begin position="68"/>
        <end position="103"/>
    </location>
</feature>
<comment type="caution">
    <text evidence="13">The sequence shown here is derived from an EMBL/GenBank/DDBJ whole genome shotgun (WGS) entry which is preliminary data.</text>
</comment>
<evidence type="ECO:0000256" key="4">
    <source>
        <dbReference type="ARBA" id="ARBA00022679"/>
    </source>
</evidence>
<accession>A0AAN8SEF2</accession>
<evidence type="ECO:0000256" key="8">
    <source>
        <dbReference type="ARBA" id="ARBA00022833"/>
    </source>
</evidence>
<reference evidence="13 14" key="1">
    <citation type="submission" date="2023-10" db="EMBL/GenBank/DDBJ databases">
        <title>Genomes of two closely related lineages of the louse Polyplax serrata with different host specificities.</title>
        <authorList>
            <person name="Martinu J."/>
            <person name="Tarabai H."/>
            <person name="Stefka J."/>
            <person name="Hypsa V."/>
        </authorList>
    </citation>
    <scope>NUCLEOTIDE SEQUENCE [LARGE SCALE GENOMIC DNA]</scope>
    <source>
        <strain evidence="13">HR10_N</strain>
    </source>
</reference>
<feature type="domain" description="SIAH-type" evidence="12">
    <location>
        <begin position="120"/>
        <end position="178"/>
    </location>
</feature>
<sequence length="310" mass="35806">MGGTPFVDVLCPLTALFNILLHAEYSMLPNSGLGEIDVSYGDDSNVKEDAANAVNKEWVEKLQQLLCCPVCYEMIRPSVDICSNGHSVCLKCRCRLSQCPICSADFVKAKNIMLAQIAEYVKYPCPNTIGGCEEVYYLRDEEIHLKKCRYIVHRCKIDNCDWIGKKDELKSHVENLHQEDIWKKEWNFAGSRKFEHNDTSSDEFGKLLVIEKELFWMLSNYDCEKKKLYKSFQYIGSKETAKRFSYQICLKSSDDRRQFLFKSAMDDDNRNGSDAFDSPNCTVIDFSVLKSFSTYSPENKLKYLYTITRL</sequence>
<evidence type="ECO:0000256" key="2">
    <source>
        <dbReference type="ARBA" id="ARBA00004906"/>
    </source>
</evidence>
<comment type="function">
    <text evidence="10">E3 ubiquitin-protein ligase that mediates ubiquitination and subsequent proteasomal degradation of target proteins. E3 ubiquitin ligases accept ubiquitin from an E2 ubiquitin-conjugating enzyme in the form of a thioester and then directly transfers the ubiquitin to targeted substrates.</text>
</comment>
<comment type="similarity">
    <text evidence="3 10">Belongs to the SINA (Seven in absentia) family.</text>
</comment>
<evidence type="ECO:0000256" key="6">
    <source>
        <dbReference type="ARBA" id="ARBA00022771"/>
    </source>
</evidence>
<dbReference type="InterPro" id="IPR049548">
    <property type="entry name" value="Sina-like_RING"/>
</dbReference>
<evidence type="ECO:0000256" key="10">
    <source>
        <dbReference type="RuleBase" id="RU201113"/>
    </source>
</evidence>
<keyword evidence="6 9" id="KW-0863">Zinc-finger</keyword>
<comment type="catalytic activity">
    <reaction evidence="1 10">
        <text>S-ubiquitinyl-[E2 ubiquitin-conjugating enzyme]-L-cysteine + [acceptor protein]-L-lysine = [E2 ubiquitin-conjugating enzyme]-L-cysteine + N(6)-ubiquitinyl-[acceptor protein]-L-lysine.</text>
        <dbReference type="EC" id="2.3.2.27"/>
    </reaction>
</comment>
<comment type="pathway">
    <text evidence="2 10">Protein modification; protein ubiquitination.</text>
</comment>
<dbReference type="PROSITE" id="PS50089">
    <property type="entry name" value="ZF_RING_2"/>
    <property type="match status" value="1"/>
</dbReference>
<dbReference type="Gene3D" id="3.30.40.10">
    <property type="entry name" value="Zinc/RING finger domain, C3HC4 (zinc finger)"/>
    <property type="match status" value="2"/>
</dbReference>
<dbReference type="Pfam" id="PF21362">
    <property type="entry name" value="Sina_RING"/>
    <property type="match status" value="1"/>
</dbReference>
<evidence type="ECO:0000259" key="12">
    <source>
        <dbReference type="PROSITE" id="PS51081"/>
    </source>
</evidence>
<dbReference type="EC" id="2.3.2.27" evidence="10"/>
<organism evidence="13 14">
    <name type="scientific">Polyplax serrata</name>
    <name type="common">Common mouse louse</name>
    <dbReference type="NCBI Taxonomy" id="468196"/>
    <lineage>
        <taxon>Eukaryota</taxon>
        <taxon>Metazoa</taxon>
        <taxon>Ecdysozoa</taxon>
        <taxon>Arthropoda</taxon>
        <taxon>Hexapoda</taxon>
        <taxon>Insecta</taxon>
        <taxon>Pterygota</taxon>
        <taxon>Neoptera</taxon>
        <taxon>Paraneoptera</taxon>
        <taxon>Psocodea</taxon>
        <taxon>Troctomorpha</taxon>
        <taxon>Phthiraptera</taxon>
        <taxon>Anoplura</taxon>
        <taxon>Polyplacidae</taxon>
        <taxon>Polyplax</taxon>
    </lineage>
</organism>
<comment type="domain">
    <text evidence="10">The RING-type zinc finger domain is essential for ubiquitin ligase activity.</text>
</comment>
<gene>
    <name evidence="13" type="ORF">RUM43_001815</name>
</gene>
<dbReference type="PANTHER" id="PTHR45877">
    <property type="entry name" value="E3 UBIQUITIN-PROTEIN LIGASE SIAH2"/>
    <property type="match status" value="1"/>
</dbReference>
<protein>
    <recommendedName>
        <fullName evidence="10">E3 ubiquitin-protein ligase</fullName>
        <ecNumber evidence="10">2.3.2.27</ecNumber>
    </recommendedName>
</protein>
<dbReference type="Proteomes" id="UP001372834">
    <property type="component" value="Unassembled WGS sequence"/>
</dbReference>
<dbReference type="SUPFAM" id="SSF57850">
    <property type="entry name" value="RING/U-box"/>
    <property type="match status" value="1"/>
</dbReference>
<dbReference type="InterPro" id="IPR013083">
    <property type="entry name" value="Znf_RING/FYVE/PHD"/>
</dbReference>
<dbReference type="InterPro" id="IPR018121">
    <property type="entry name" value="7-in-absentia-prot_TRAF-dom"/>
</dbReference>
<dbReference type="InterPro" id="IPR008974">
    <property type="entry name" value="TRAF-like"/>
</dbReference>
<dbReference type="Pfam" id="PF21361">
    <property type="entry name" value="Sina_ZnF"/>
    <property type="match status" value="1"/>
</dbReference>
<evidence type="ECO:0000256" key="1">
    <source>
        <dbReference type="ARBA" id="ARBA00000900"/>
    </source>
</evidence>
<dbReference type="PANTHER" id="PTHR45877:SF2">
    <property type="entry name" value="E3 UBIQUITIN-PROTEIN LIGASE SINA-RELATED"/>
    <property type="match status" value="1"/>
</dbReference>
<dbReference type="Pfam" id="PF03145">
    <property type="entry name" value="Sina_TRAF"/>
    <property type="match status" value="1"/>
</dbReference>
<dbReference type="GO" id="GO:0043161">
    <property type="term" value="P:proteasome-mediated ubiquitin-dependent protein catabolic process"/>
    <property type="evidence" value="ECO:0007669"/>
    <property type="project" value="TreeGrafter"/>
</dbReference>
<keyword evidence="8 10" id="KW-0862">Zinc</keyword>
<keyword evidence="5 10" id="KW-0479">Metal-binding</keyword>
<evidence type="ECO:0000259" key="11">
    <source>
        <dbReference type="PROSITE" id="PS50089"/>
    </source>
</evidence>
<evidence type="ECO:0000313" key="14">
    <source>
        <dbReference type="Proteomes" id="UP001372834"/>
    </source>
</evidence>
<dbReference type="InterPro" id="IPR004162">
    <property type="entry name" value="SINA-like_animal"/>
</dbReference>
<evidence type="ECO:0000313" key="13">
    <source>
        <dbReference type="EMBL" id="KAK6645538.1"/>
    </source>
</evidence>
<evidence type="ECO:0000256" key="5">
    <source>
        <dbReference type="ARBA" id="ARBA00022723"/>
    </source>
</evidence>
<proteinExistence type="inferred from homology"/>
<dbReference type="InterPro" id="IPR001841">
    <property type="entry name" value="Znf_RING"/>
</dbReference>
<evidence type="ECO:0000256" key="9">
    <source>
        <dbReference type="PROSITE-ProRule" id="PRU00455"/>
    </source>
</evidence>
<dbReference type="GO" id="GO:0031624">
    <property type="term" value="F:ubiquitin conjugating enzyme binding"/>
    <property type="evidence" value="ECO:0007669"/>
    <property type="project" value="TreeGrafter"/>
</dbReference>